<feature type="domain" description="RING-type" evidence="20">
    <location>
        <begin position="21"/>
        <end position="64"/>
    </location>
</feature>
<dbReference type="GO" id="GO:0008270">
    <property type="term" value="F:zinc ion binding"/>
    <property type="evidence" value="ECO:0007669"/>
    <property type="project" value="UniProtKB-KW"/>
</dbReference>
<feature type="region of interest" description="Disordered" evidence="19">
    <location>
        <begin position="222"/>
        <end position="241"/>
    </location>
</feature>
<dbReference type="GeneID" id="101358343"/>
<dbReference type="InterPro" id="IPR001870">
    <property type="entry name" value="B30.2/SPRY"/>
</dbReference>
<dbReference type="EC" id="2.3.2.27" evidence="4"/>
<comment type="subcellular location">
    <subcellularLocation>
        <location evidence="2">Cytoplasm</location>
        <location evidence="2">Stress granule</location>
    </subcellularLocation>
</comment>
<evidence type="ECO:0000256" key="5">
    <source>
        <dbReference type="ARBA" id="ARBA00022490"/>
    </source>
</evidence>
<evidence type="ECO:0000256" key="11">
    <source>
        <dbReference type="ARBA" id="ARBA00022833"/>
    </source>
</evidence>
<dbReference type="GO" id="GO:0140374">
    <property type="term" value="P:antiviral innate immune response"/>
    <property type="evidence" value="ECO:0007669"/>
    <property type="project" value="UniProtKB-ARBA"/>
</dbReference>
<comment type="subunit">
    <text evidence="14">Homodimer. Interacts (homodimer) with RIGI (double-stranded RNA-bound oligomeric form); involved in both RIGI ubiquitination, oligomerization into filaments associated with viral RNAs and the bridging of these filaments. Interacts with UBE2D3 and UBE2N; E2 ubiquitin ligases involved in RNF135-mediated ubiquitination of RIGI and activation of the RIG-I signaling pathway. Interacts with PCBP2.</text>
</comment>
<evidence type="ECO:0000313" key="22">
    <source>
        <dbReference type="Proteomes" id="UP000248480"/>
    </source>
</evidence>
<keyword evidence="6" id="KW-0399">Innate immunity</keyword>
<dbReference type="GO" id="GO:0043021">
    <property type="term" value="F:ribonucleoprotein complex binding"/>
    <property type="evidence" value="ECO:0007669"/>
    <property type="project" value="TreeGrafter"/>
</dbReference>
<dbReference type="GO" id="GO:0010494">
    <property type="term" value="C:cytoplasmic stress granule"/>
    <property type="evidence" value="ECO:0007669"/>
    <property type="project" value="UniProtKB-SubCell"/>
</dbReference>
<evidence type="ECO:0000259" key="20">
    <source>
        <dbReference type="PROSITE" id="PS50089"/>
    </source>
</evidence>
<evidence type="ECO:0000256" key="18">
    <source>
        <dbReference type="PROSITE-ProRule" id="PRU00175"/>
    </source>
</evidence>
<evidence type="ECO:0000256" key="3">
    <source>
        <dbReference type="ARBA" id="ARBA00004906"/>
    </source>
</evidence>
<protein>
    <recommendedName>
        <fullName evidence="15">E3 ubiquitin-protein ligase RNF135</fullName>
        <ecNumber evidence="4">2.3.2.27</ecNumber>
    </recommendedName>
    <alternativeName>
        <fullName evidence="17">RING finger protein 135</fullName>
    </alternativeName>
    <alternativeName>
        <fullName evidence="16">RING-type E3 ubiquitin transferase RNF135</fullName>
    </alternativeName>
</protein>
<keyword evidence="13" id="KW-0175">Coiled coil</keyword>
<dbReference type="PRINTS" id="PR01407">
    <property type="entry name" value="BUTYPHLNCDUF"/>
</dbReference>
<dbReference type="SUPFAM" id="SSF57850">
    <property type="entry name" value="RING/U-box"/>
    <property type="match status" value="1"/>
</dbReference>
<proteinExistence type="predicted"/>
<keyword evidence="10" id="KW-0833">Ubl conjugation pathway</keyword>
<evidence type="ECO:0000256" key="6">
    <source>
        <dbReference type="ARBA" id="ARBA00022588"/>
    </source>
</evidence>
<evidence type="ECO:0000256" key="9">
    <source>
        <dbReference type="ARBA" id="ARBA00022771"/>
    </source>
</evidence>
<dbReference type="CTD" id="84282"/>
<dbReference type="Pfam" id="PF00622">
    <property type="entry name" value="SPRY"/>
    <property type="match status" value="1"/>
</dbReference>
<reference evidence="23" key="1">
    <citation type="submission" date="2025-08" db="UniProtKB">
        <authorList>
            <consortium name="RefSeq"/>
        </authorList>
    </citation>
    <scope>IDENTIFICATION</scope>
</reference>
<dbReference type="InterPro" id="IPR001841">
    <property type="entry name" value="Znf_RING"/>
</dbReference>
<evidence type="ECO:0000256" key="15">
    <source>
        <dbReference type="ARBA" id="ARBA00067458"/>
    </source>
</evidence>
<dbReference type="SMART" id="SM00449">
    <property type="entry name" value="SPRY"/>
    <property type="match status" value="1"/>
</dbReference>
<dbReference type="FunFam" id="2.60.120.920:FF:000059">
    <property type="entry name" value="E3 ubiquitin-protein ligase RNF135"/>
    <property type="match status" value="1"/>
</dbReference>
<dbReference type="PANTHER" id="PTHR25465:SF41">
    <property type="entry name" value="E3 UBIQUITIN-PROTEIN LIGASE RNF135"/>
    <property type="match status" value="1"/>
</dbReference>
<dbReference type="PROSITE" id="PS00518">
    <property type="entry name" value="ZF_RING_1"/>
    <property type="match status" value="1"/>
</dbReference>
<feature type="region of interest" description="Disordered" evidence="19">
    <location>
        <begin position="93"/>
        <end position="121"/>
    </location>
</feature>
<feature type="domain" description="B30.2/SPRY" evidence="21">
    <location>
        <begin position="232"/>
        <end position="419"/>
    </location>
</feature>
<dbReference type="InterPro" id="IPR013320">
    <property type="entry name" value="ConA-like_dom_sf"/>
</dbReference>
<evidence type="ECO:0000256" key="17">
    <source>
        <dbReference type="ARBA" id="ARBA00080456"/>
    </source>
</evidence>
<dbReference type="Pfam" id="PF13765">
    <property type="entry name" value="PRY"/>
    <property type="match status" value="1"/>
</dbReference>
<dbReference type="InterPro" id="IPR042723">
    <property type="entry name" value="RNF135_SPRY_PRY_dom"/>
</dbReference>
<keyword evidence="11" id="KW-0862">Zinc</keyword>
<dbReference type="GO" id="GO:0000209">
    <property type="term" value="P:protein polyubiquitination"/>
    <property type="evidence" value="ECO:0007669"/>
    <property type="project" value="UniProtKB-ARBA"/>
</dbReference>
<dbReference type="SMART" id="SM00589">
    <property type="entry name" value="PRY"/>
    <property type="match status" value="1"/>
</dbReference>
<dbReference type="KEGG" id="tmu:101358343"/>
<dbReference type="InterPro" id="IPR043136">
    <property type="entry name" value="B30.2/SPRY_sf"/>
</dbReference>
<evidence type="ECO:0000256" key="10">
    <source>
        <dbReference type="ARBA" id="ARBA00022786"/>
    </source>
</evidence>
<dbReference type="PANTHER" id="PTHR25465">
    <property type="entry name" value="B-BOX DOMAIN CONTAINING"/>
    <property type="match status" value="1"/>
</dbReference>
<dbReference type="InterPro" id="IPR006574">
    <property type="entry name" value="PRY"/>
</dbReference>
<keyword evidence="5" id="KW-0963">Cytoplasm</keyword>
<dbReference type="PROSITE" id="PS50089">
    <property type="entry name" value="ZF_RING_2"/>
    <property type="match status" value="1"/>
</dbReference>
<organism evidence="22 23">
    <name type="scientific">Trichechus manatus latirostris</name>
    <name type="common">Florida manatee</name>
    <dbReference type="NCBI Taxonomy" id="127582"/>
    <lineage>
        <taxon>Eukaryota</taxon>
        <taxon>Metazoa</taxon>
        <taxon>Chordata</taxon>
        <taxon>Craniata</taxon>
        <taxon>Vertebrata</taxon>
        <taxon>Euteleostomi</taxon>
        <taxon>Mammalia</taxon>
        <taxon>Eutheria</taxon>
        <taxon>Afrotheria</taxon>
        <taxon>Sirenia</taxon>
        <taxon>Trichechidae</taxon>
        <taxon>Trichechus</taxon>
    </lineage>
</organism>
<feature type="compositionally biased region" description="Polar residues" evidence="19">
    <location>
        <begin position="223"/>
        <end position="237"/>
    </location>
</feature>
<dbReference type="InterPro" id="IPR013083">
    <property type="entry name" value="Znf_RING/FYVE/PHD"/>
</dbReference>
<dbReference type="PROSITE" id="PS50188">
    <property type="entry name" value="B302_SPRY"/>
    <property type="match status" value="1"/>
</dbReference>
<gene>
    <name evidence="23" type="primary">RNF135</name>
</gene>
<evidence type="ECO:0000256" key="14">
    <source>
        <dbReference type="ARBA" id="ARBA00063475"/>
    </source>
</evidence>
<dbReference type="Proteomes" id="UP000248480">
    <property type="component" value="Unplaced"/>
</dbReference>
<evidence type="ECO:0000256" key="2">
    <source>
        <dbReference type="ARBA" id="ARBA00004210"/>
    </source>
</evidence>
<dbReference type="Pfam" id="PF15227">
    <property type="entry name" value="zf-C3HC4_4"/>
    <property type="match status" value="1"/>
</dbReference>
<evidence type="ECO:0000256" key="7">
    <source>
        <dbReference type="ARBA" id="ARBA00022679"/>
    </source>
</evidence>
<evidence type="ECO:0000259" key="21">
    <source>
        <dbReference type="PROSITE" id="PS50188"/>
    </source>
</evidence>
<dbReference type="InterPro" id="IPR051051">
    <property type="entry name" value="E3_ubiq-ligase_TRIM/RNF"/>
</dbReference>
<dbReference type="InterPro" id="IPR003879">
    <property type="entry name" value="Butyrophylin_SPRY"/>
</dbReference>
<dbReference type="InterPro" id="IPR003877">
    <property type="entry name" value="SPRY_dom"/>
</dbReference>
<keyword evidence="22" id="KW-1185">Reference proteome</keyword>
<comment type="catalytic activity">
    <reaction evidence="1">
        <text>S-ubiquitinyl-[E2 ubiquitin-conjugating enzyme]-L-cysteine + [acceptor protein]-L-lysine = [E2 ubiquitin-conjugating enzyme]-L-cysteine + N(6)-ubiquitinyl-[acceptor protein]-L-lysine.</text>
        <dbReference type="EC" id="2.3.2.27"/>
    </reaction>
</comment>
<evidence type="ECO:0000256" key="4">
    <source>
        <dbReference type="ARBA" id="ARBA00012483"/>
    </source>
</evidence>
<comment type="pathway">
    <text evidence="3">Protein modification; protein ubiquitination.</text>
</comment>
<dbReference type="GO" id="GO:0061630">
    <property type="term" value="F:ubiquitin protein ligase activity"/>
    <property type="evidence" value="ECO:0007669"/>
    <property type="project" value="UniProtKB-EC"/>
</dbReference>
<dbReference type="Gene3D" id="2.60.120.920">
    <property type="match status" value="1"/>
</dbReference>
<dbReference type="AlphaFoldDB" id="A0A2Y9E334"/>
<sequence>MAGFDSGPAIPVWLNEDDLGCIICRGLLNSPVTLPCGHSFCSSCLKNLWDAWREKPRWACPTCRECAPQKPPLRKNTMLQDLADKYSRAVRELEAGRSAAPRPAPDPARRPAQLPAAAQRSIPEVGRELAELVEQLVDITRNLQSQRPLSQSEADNELSNLGMAFSHGVDLSLASPKLVTSNTSEGKTRDVLLALEEIQEKLRENFMWKEAVEKQTREELLETPSTSSCPLPDQNHSVPKKTSRFAQRAISPTFDLRSLSCSLEVSEDHRTVTVSHWPQSYPWSHERFKACQVLCSQAFSSGQQYWEVDTQHCSHWAVGVASWEMSRDQILGRTRDSWCVEWTGTSRLSAWHMAKELVLSSDRPGVVGIWLDLEAKKLAFYAVANQEKFLYECEVSASYPLHPAFWLYGLHPGNSLIIK</sequence>
<evidence type="ECO:0000256" key="19">
    <source>
        <dbReference type="SAM" id="MobiDB-lite"/>
    </source>
</evidence>
<evidence type="ECO:0000313" key="23">
    <source>
        <dbReference type="RefSeq" id="XP_004385509.2"/>
    </source>
</evidence>
<name>A0A2Y9E334_TRIMA</name>
<dbReference type="CDD" id="cd12902">
    <property type="entry name" value="SPRY_PRY_RNF135"/>
    <property type="match status" value="1"/>
</dbReference>
<dbReference type="Gene3D" id="3.30.40.10">
    <property type="entry name" value="Zinc/RING finger domain, C3HC4 (zinc finger)"/>
    <property type="match status" value="1"/>
</dbReference>
<dbReference type="SUPFAM" id="SSF49899">
    <property type="entry name" value="Concanavalin A-like lectins/glucanases"/>
    <property type="match status" value="1"/>
</dbReference>
<evidence type="ECO:0000256" key="16">
    <source>
        <dbReference type="ARBA" id="ARBA00080069"/>
    </source>
</evidence>
<dbReference type="GO" id="GO:0039529">
    <property type="term" value="P:RIG-I signaling pathway"/>
    <property type="evidence" value="ECO:0007669"/>
    <property type="project" value="UniProtKB-ARBA"/>
</dbReference>
<evidence type="ECO:0000256" key="1">
    <source>
        <dbReference type="ARBA" id="ARBA00000900"/>
    </source>
</evidence>
<keyword evidence="9 18" id="KW-0863">Zinc-finger</keyword>
<keyword evidence="7" id="KW-0808">Transferase</keyword>
<feature type="compositionally biased region" description="Low complexity" evidence="19">
    <location>
        <begin position="110"/>
        <end position="120"/>
    </location>
</feature>
<evidence type="ECO:0000256" key="8">
    <source>
        <dbReference type="ARBA" id="ARBA00022723"/>
    </source>
</evidence>
<evidence type="ECO:0000256" key="13">
    <source>
        <dbReference type="ARBA" id="ARBA00023054"/>
    </source>
</evidence>
<evidence type="ECO:0000256" key="12">
    <source>
        <dbReference type="ARBA" id="ARBA00022859"/>
    </source>
</evidence>
<dbReference type="RefSeq" id="XP_004385509.2">
    <property type="nucleotide sequence ID" value="XM_004385452.3"/>
</dbReference>
<keyword evidence="8" id="KW-0479">Metal-binding</keyword>
<dbReference type="SMART" id="SM00184">
    <property type="entry name" value="RING"/>
    <property type="match status" value="1"/>
</dbReference>
<dbReference type="InterPro" id="IPR017907">
    <property type="entry name" value="Znf_RING_CS"/>
</dbReference>
<keyword evidence="12" id="KW-0391">Immunity</keyword>
<dbReference type="FunFam" id="3.30.40.10:FF:000545">
    <property type="entry name" value="E3 ubiquitin-protein ligase RNF135"/>
    <property type="match status" value="1"/>
</dbReference>
<accession>A0A2Y9E334</accession>